<dbReference type="OrthoDB" id="885549at2"/>
<name>A0A1I2GH05_9BACT</name>
<keyword evidence="1" id="KW-0732">Signal</keyword>
<dbReference type="EMBL" id="FONY01000018">
    <property type="protein sequence ID" value="SFF16483.1"/>
    <property type="molecule type" value="Genomic_DNA"/>
</dbReference>
<evidence type="ECO:0008006" key="4">
    <source>
        <dbReference type="Google" id="ProtNLM"/>
    </source>
</evidence>
<evidence type="ECO:0000313" key="2">
    <source>
        <dbReference type="EMBL" id="SFF16483.1"/>
    </source>
</evidence>
<proteinExistence type="predicted"/>
<dbReference type="Proteomes" id="UP000199513">
    <property type="component" value="Unassembled WGS sequence"/>
</dbReference>
<reference evidence="2 3" key="1">
    <citation type="submission" date="2016-10" db="EMBL/GenBank/DDBJ databases">
        <authorList>
            <person name="de Groot N.N."/>
        </authorList>
    </citation>
    <scope>NUCLEOTIDE SEQUENCE [LARGE SCALE GENOMIC DNA]</scope>
    <source>
        <strain>GEY</strain>
        <strain evidence="3">DSM 9560</strain>
    </source>
</reference>
<protein>
    <recommendedName>
        <fullName evidence="4">Lipocalin-like domain-containing protein</fullName>
    </recommendedName>
</protein>
<evidence type="ECO:0000256" key="1">
    <source>
        <dbReference type="SAM" id="SignalP"/>
    </source>
</evidence>
<keyword evidence="3" id="KW-1185">Reference proteome</keyword>
<evidence type="ECO:0000313" key="3">
    <source>
        <dbReference type="Proteomes" id="UP000199513"/>
    </source>
</evidence>
<dbReference type="AlphaFoldDB" id="A0A1I2GH05"/>
<feature type="signal peptide" evidence="1">
    <location>
        <begin position="1"/>
        <end position="17"/>
    </location>
</feature>
<organism evidence="2 3">
    <name type="scientific">Thermoflexibacter ruber</name>
    <dbReference type="NCBI Taxonomy" id="1003"/>
    <lineage>
        <taxon>Bacteria</taxon>
        <taxon>Pseudomonadati</taxon>
        <taxon>Bacteroidota</taxon>
        <taxon>Cytophagia</taxon>
        <taxon>Cytophagales</taxon>
        <taxon>Thermoflexibacteraceae</taxon>
        <taxon>Thermoflexibacter</taxon>
    </lineage>
</organism>
<feature type="chain" id="PRO_5011577889" description="Lipocalin-like domain-containing protein" evidence="1">
    <location>
        <begin position="18"/>
        <end position="138"/>
    </location>
</feature>
<dbReference type="PROSITE" id="PS51257">
    <property type="entry name" value="PROKAR_LIPOPROTEIN"/>
    <property type="match status" value="1"/>
</dbReference>
<accession>A0A1I2GH05</accession>
<sequence length="138" mass="15371">MNKIIPFLLFLIITAQACTPEKVATTLASILTQGSGKWKVTFAKFGDEEPPRGMYDRFLIEFRGGDVYVTTNPDGAISPATLPRGTWKESNGKITFDGTVVVREITQQRTSNKIVLEWEVSIPGKVTTTYRIELMKAN</sequence>
<gene>
    <name evidence="2" type="ORF">SAMN04488541_101858</name>
</gene>
<dbReference type="RefSeq" id="WP_091545216.1">
    <property type="nucleotide sequence ID" value="NZ_FONY01000018.1"/>
</dbReference>